<evidence type="ECO:0000313" key="4">
    <source>
        <dbReference type="Proteomes" id="UP000070572"/>
    </source>
</evidence>
<dbReference type="EMBL" id="PNGC01000001">
    <property type="protein sequence ID" value="PMB90339.1"/>
    <property type="molecule type" value="Genomic_DNA"/>
</dbReference>
<protein>
    <submittedName>
        <fullName evidence="2">Toxin-antitoxin system, toxin component, RelE family</fullName>
    </submittedName>
    <submittedName>
        <fullName evidence="3">Type II toxin-antitoxin system RelE/ParE family toxin</fullName>
    </submittedName>
</protein>
<sequence length="112" mass="13684">MDQYAIRFTAQARQHLRLIRDYIAVDLREPEIAKKLLELLQKEISTLSFMPYRVKLIEEKPWRDMGFRKIRVKNYYIYFWVNDDTKEVNIIAVIYVRRDQAQQLESHIWCCS</sequence>
<comment type="caution">
    <text evidence="2">The sequence shown here is derived from an EMBL/GenBank/DDBJ whole genome shotgun (WGS) entry which is preliminary data.</text>
</comment>
<name>A0AB34X0B4_9ACTO</name>
<keyword evidence="1" id="KW-1277">Toxin-antitoxin system</keyword>
<dbReference type="EMBL" id="LSDN01000013">
    <property type="protein sequence ID" value="KXB81098.1"/>
    <property type="molecule type" value="Genomic_DNA"/>
</dbReference>
<dbReference type="AlphaFoldDB" id="A0AB34X0B4"/>
<accession>A0AB34X0B4</accession>
<organism evidence="2 4">
    <name type="scientific">Varibaculum cambriense</name>
    <dbReference type="NCBI Taxonomy" id="184870"/>
    <lineage>
        <taxon>Bacteria</taxon>
        <taxon>Bacillati</taxon>
        <taxon>Actinomycetota</taxon>
        <taxon>Actinomycetes</taxon>
        <taxon>Actinomycetales</taxon>
        <taxon>Actinomycetaceae</taxon>
        <taxon>Varibaculum</taxon>
    </lineage>
</organism>
<gene>
    <name evidence="3" type="ORF">CJ240_00925</name>
    <name evidence="2" type="ORF">HMPREF1862_00822</name>
</gene>
<dbReference type="Proteomes" id="UP000070572">
    <property type="component" value="Unassembled WGS sequence"/>
</dbReference>
<dbReference type="Pfam" id="PF05016">
    <property type="entry name" value="ParE_toxin"/>
    <property type="match status" value="1"/>
</dbReference>
<dbReference type="InterPro" id="IPR007712">
    <property type="entry name" value="RelE/ParE_toxin"/>
</dbReference>
<reference evidence="2 4" key="1">
    <citation type="submission" date="2016-01" db="EMBL/GenBank/DDBJ databases">
        <authorList>
            <person name="Mitreva M."/>
            <person name="Pepin K.H."/>
            <person name="Mihindukulasuriya K.A."/>
            <person name="Fulton R."/>
            <person name="Fronick C."/>
            <person name="O'Laughlin M."/>
            <person name="Miner T."/>
            <person name="Herter B."/>
            <person name="Rosa B.A."/>
            <person name="Cordes M."/>
            <person name="Tomlinson C."/>
            <person name="Wollam A."/>
            <person name="Palsikar V.B."/>
            <person name="Mardis E.R."/>
            <person name="Wilson R.K."/>
        </authorList>
    </citation>
    <scope>NUCLEOTIDE SEQUENCE [LARGE SCALE GENOMIC DNA]</scope>
    <source>
        <strain evidence="2 4">DNF00696</strain>
    </source>
</reference>
<evidence type="ECO:0000313" key="5">
    <source>
        <dbReference type="Proteomes" id="UP000243201"/>
    </source>
</evidence>
<evidence type="ECO:0000256" key="1">
    <source>
        <dbReference type="ARBA" id="ARBA00022649"/>
    </source>
</evidence>
<dbReference type="Proteomes" id="UP000243201">
    <property type="component" value="Unassembled WGS sequence"/>
</dbReference>
<dbReference type="SUPFAM" id="SSF143011">
    <property type="entry name" value="RelE-like"/>
    <property type="match status" value="1"/>
</dbReference>
<evidence type="ECO:0000313" key="3">
    <source>
        <dbReference type="EMBL" id="PMB90339.1"/>
    </source>
</evidence>
<dbReference type="RefSeq" id="WP_022864375.1">
    <property type="nucleotide sequence ID" value="NZ_JAHAIW010000001.1"/>
</dbReference>
<dbReference type="InterPro" id="IPR035093">
    <property type="entry name" value="RelE/ParE_toxin_dom_sf"/>
</dbReference>
<dbReference type="Gene3D" id="3.30.2310.20">
    <property type="entry name" value="RelE-like"/>
    <property type="match status" value="1"/>
</dbReference>
<evidence type="ECO:0000313" key="2">
    <source>
        <dbReference type="EMBL" id="KXB81098.1"/>
    </source>
</evidence>
<proteinExistence type="predicted"/>
<reference evidence="3 5" key="2">
    <citation type="submission" date="2017-09" db="EMBL/GenBank/DDBJ databases">
        <title>Bacterial strain isolated from the female urinary microbiota.</title>
        <authorList>
            <person name="Thomas-White K."/>
            <person name="Kumar N."/>
            <person name="Forster S."/>
            <person name="Putonti C."/>
            <person name="Lawley T."/>
            <person name="Wolfe A.J."/>
        </authorList>
    </citation>
    <scope>NUCLEOTIDE SEQUENCE [LARGE SCALE GENOMIC DNA]</scope>
    <source>
        <strain evidence="3 5">UMB0744</strain>
    </source>
</reference>
<keyword evidence="5" id="KW-1185">Reference proteome</keyword>
<dbReference type="GeneID" id="78352216"/>